<dbReference type="GeneID" id="919874"/>
<organismHost>
    <name type="scientific">Bacillus subtilis</name>
    <dbReference type="NCBI Taxonomy" id="1423"/>
</organismHost>
<evidence type="ECO:0000313" key="2">
    <source>
        <dbReference type="Proteomes" id="UP000002580"/>
    </source>
</evidence>
<accession>Q9FZX5</accession>
<dbReference type="KEGG" id="vg:919874"/>
<protein>
    <submittedName>
        <fullName evidence="1">Uncharacterized protein</fullName>
    </submittedName>
</protein>
<organism evidence="1 2">
    <name type="scientific">Bacillus phage GA-1</name>
    <name type="common">Bacteriophage GA-1</name>
    <dbReference type="NCBI Taxonomy" id="2679898"/>
    <lineage>
        <taxon>Viruses</taxon>
        <taxon>Duplodnaviria</taxon>
        <taxon>Heunggongvirae</taxon>
        <taxon>Uroviricota</taxon>
        <taxon>Caudoviricetes</taxon>
        <taxon>Salasmaviridae</taxon>
        <taxon>Tatarstanvirinae</taxon>
        <taxon>Gaunavirus</taxon>
        <taxon>Gaunavirus GA1</taxon>
    </lineage>
</organism>
<evidence type="ECO:0000313" key="1">
    <source>
        <dbReference type="EMBL" id="CAC21518.1"/>
    </source>
</evidence>
<reference evidence="1 2" key="3">
    <citation type="journal article" date="1999" name="J. Mol. Biol.">
        <title>The switch from early to late transcription in phage GA-1: characterization of the regulatory protein p4G.</title>
        <authorList>
            <person name="Horcajadas J.A."/>
            <person name="Monsalve M."/>
            <person name="Rojo F."/>
            <person name="Salas M."/>
        </authorList>
    </citation>
    <scope>NUCLEOTIDE SEQUENCE [LARGE SCALE GENOMIC DNA]</scope>
</reference>
<dbReference type="RefSeq" id="NP_073679.1">
    <property type="nucleotide sequence ID" value="NC_002649.1"/>
</dbReference>
<dbReference type="EMBL" id="X96987">
    <property type="protein sequence ID" value="CAC21518.1"/>
    <property type="molecule type" value="Genomic_DNA"/>
</dbReference>
<name>Q9FZX5_BPGA1</name>
<reference evidence="1 2" key="1">
    <citation type="journal article" date="1996" name="J. Biol. Chem.">
        <title>Activation of replication origins in phi29-related phages requires the recognition of initiation proteins to specific nucleoprotein complexes.</title>
        <authorList>
            <person name="Freire R."/>
            <person name="Serrano M."/>
            <person name="Salas M."/>
            <person name="Hermoso J."/>
        </authorList>
    </citation>
    <scope>NUCLEOTIDE SEQUENCE [LARGE SCALE GENOMIC DNA]</scope>
</reference>
<dbReference type="Proteomes" id="UP000002580">
    <property type="component" value="Segment"/>
</dbReference>
<reference evidence="1 2" key="2">
    <citation type="journal article" date="1996" name="J. Mol. Biol.">
        <title>Functional characterization of the genes coding for the terminal protein and DNA polymerase from bacteriophage GA-1. Evidence for a sliding-back mechanism during protein-primed GA-1 DNA replication.</title>
        <authorList>
            <person name="Illana B."/>
            <person name="Blanco L."/>
            <person name="Salas M."/>
        </authorList>
    </citation>
    <scope>NUCLEOTIDE SEQUENCE [LARGE SCALE GENOMIC DNA]</scope>
</reference>
<sequence>MMINFKTLELLYDCGQFPTPIFVSFEKVQMFVGALMSGNADWDEVKLVSDRVQTIYNASYALYCEDLIKTNVWVIFKDAIKEFSEMFKRICHDNKVLHGDWEWLNHD</sequence>
<reference evidence="1 2" key="4">
    <citation type="journal article" date="2000" name="Nucleic Acids Res.">
        <title>Differential functional behavior of viral phi29, Nf and GA-1 SSB proteins.</title>
        <authorList>
            <person name="Gascon I."/>
            <person name="Lazaro J.M."/>
            <person name="Salas M."/>
        </authorList>
    </citation>
    <scope>NUCLEOTIDE SEQUENCE [LARGE SCALE GENOMIC DNA]</scope>
</reference>
<proteinExistence type="predicted"/>
<keyword evidence="2" id="KW-1185">Reference proteome</keyword>